<evidence type="ECO:0000313" key="5">
    <source>
        <dbReference type="Proteomes" id="UP000248544"/>
    </source>
</evidence>
<organism evidence="4 5">
    <name type="scientific">Spongiactinospora gelatinilytica</name>
    <dbReference type="NCBI Taxonomy" id="2666298"/>
    <lineage>
        <taxon>Bacteria</taxon>
        <taxon>Bacillati</taxon>
        <taxon>Actinomycetota</taxon>
        <taxon>Actinomycetes</taxon>
        <taxon>Streptosporangiales</taxon>
        <taxon>Streptosporangiaceae</taxon>
        <taxon>Spongiactinospora</taxon>
    </lineage>
</organism>
<dbReference type="PANTHER" id="PTHR43818">
    <property type="entry name" value="BCDNA.GH03377"/>
    <property type="match status" value="1"/>
</dbReference>
<evidence type="ECO:0000256" key="1">
    <source>
        <dbReference type="ARBA" id="ARBA00023002"/>
    </source>
</evidence>
<feature type="domain" description="GFO/IDH/MocA-like oxidoreductase" evidence="3">
    <location>
        <begin position="132"/>
        <end position="252"/>
    </location>
</feature>
<dbReference type="Gene3D" id="3.30.360.10">
    <property type="entry name" value="Dihydrodipicolinate Reductase, domain 2"/>
    <property type="match status" value="1"/>
</dbReference>
<accession>A0A2W2HUD4</accession>
<feature type="domain" description="Gfo/Idh/MocA-like oxidoreductase N-terminal" evidence="2">
    <location>
        <begin position="5"/>
        <end position="114"/>
    </location>
</feature>
<dbReference type="Gene3D" id="3.40.50.720">
    <property type="entry name" value="NAD(P)-binding Rossmann-like Domain"/>
    <property type="match status" value="1"/>
</dbReference>
<protein>
    <recommendedName>
        <fullName evidence="6">Gfo/Idh/MocA family oxidoreductase</fullName>
    </recommendedName>
</protein>
<dbReference type="PANTHER" id="PTHR43818:SF11">
    <property type="entry name" value="BCDNA.GH03377"/>
    <property type="match status" value="1"/>
</dbReference>
<evidence type="ECO:0008006" key="6">
    <source>
        <dbReference type="Google" id="ProtNLM"/>
    </source>
</evidence>
<dbReference type="Pfam" id="PF22725">
    <property type="entry name" value="GFO_IDH_MocA_C3"/>
    <property type="match status" value="1"/>
</dbReference>
<sequence>MSRPRLAIAGTGYIAGHHAQAIAAAGGELVAAVNHRAASLSALSDRYGFARRYLALDRLLADGEVDALVVATPNALHAGQAIEALGAGLPVLLEKPMAMTTAEARAIAAAQRGRARVMPAHCLRFDEQVGWLRGLVRDGGLGRPVHTTAYAVHAGFGPDGWFTDPALAGGGALMDLGIHAIDATRYVLGDPEPVSVTAHCGTHYRDLRVEDTAILTIVWEGGVTSGIEAGWWHPHAPGPSGSVRVSGTEGYAQTFPGTLVRAGAEPVVRFPAELSEQAVQRRYDAQMRAFLATFAGAAPAPGAADGVTSMRIIEAAYQSASSGRTVVLGRDR</sequence>
<evidence type="ECO:0000259" key="2">
    <source>
        <dbReference type="Pfam" id="PF01408"/>
    </source>
</evidence>
<keyword evidence="1" id="KW-0560">Oxidoreductase</keyword>
<dbReference type="InterPro" id="IPR000683">
    <property type="entry name" value="Gfo/Idh/MocA-like_OxRdtase_N"/>
</dbReference>
<comment type="caution">
    <text evidence="4">The sequence shown here is derived from an EMBL/GenBank/DDBJ whole genome shotgun (WGS) entry which is preliminary data.</text>
</comment>
<dbReference type="Pfam" id="PF01408">
    <property type="entry name" value="GFO_IDH_MocA"/>
    <property type="match status" value="1"/>
</dbReference>
<dbReference type="Proteomes" id="UP000248544">
    <property type="component" value="Unassembled WGS sequence"/>
</dbReference>
<dbReference type="EMBL" id="POUA01000020">
    <property type="protein sequence ID" value="PZG54250.1"/>
    <property type="molecule type" value="Genomic_DNA"/>
</dbReference>
<name>A0A2W2HUD4_9ACTN</name>
<evidence type="ECO:0000259" key="3">
    <source>
        <dbReference type="Pfam" id="PF22725"/>
    </source>
</evidence>
<dbReference type="RefSeq" id="WP_111165783.1">
    <property type="nucleotide sequence ID" value="NZ_POUA01000020.1"/>
</dbReference>
<keyword evidence="5" id="KW-1185">Reference proteome</keyword>
<gene>
    <name evidence="4" type="ORF">C1I98_04415</name>
</gene>
<dbReference type="InterPro" id="IPR055170">
    <property type="entry name" value="GFO_IDH_MocA-like_dom"/>
</dbReference>
<reference evidence="4 5" key="1">
    <citation type="submission" date="2018-01" db="EMBL/GenBank/DDBJ databases">
        <title>Draft genome sequence of Sphaerisporangium sp. 7K107.</title>
        <authorList>
            <person name="Sahin N."/>
            <person name="Saygin H."/>
            <person name="Ay H."/>
        </authorList>
    </citation>
    <scope>NUCLEOTIDE SEQUENCE [LARGE SCALE GENOMIC DNA]</scope>
    <source>
        <strain evidence="4 5">7K107</strain>
    </source>
</reference>
<evidence type="ECO:0000313" key="4">
    <source>
        <dbReference type="EMBL" id="PZG54250.1"/>
    </source>
</evidence>
<dbReference type="SUPFAM" id="SSF51735">
    <property type="entry name" value="NAD(P)-binding Rossmann-fold domains"/>
    <property type="match status" value="1"/>
</dbReference>
<dbReference type="SUPFAM" id="SSF55347">
    <property type="entry name" value="Glyceraldehyde-3-phosphate dehydrogenase-like, C-terminal domain"/>
    <property type="match status" value="1"/>
</dbReference>
<dbReference type="GO" id="GO:0000166">
    <property type="term" value="F:nucleotide binding"/>
    <property type="evidence" value="ECO:0007669"/>
    <property type="project" value="InterPro"/>
</dbReference>
<dbReference type="AlphaFoldDB" id="A0A2W2HUD4"/>
<dbReference type="GO" id="GO:0016491">
    <property type="term" value="F:oxidoreductase activity"/>
    <property type="evidence" value="ECO:0007669"/>
    <property type="project" value="UniProtKB-KW"/>
</dbReference>
<dbReference type="InterPro" id="IPR036291">
    <property type="entry name" value="NAD(P)-bd_dom_sf"/>
</dbReference>
<proteinExistence type="predicted"/>
<dbReference type="InterPro" id="IPR050463">
    <property type="entry name" value="Gfo/Idh/MocA_oxidrdct_glycsds"/>
</dbReference>